<evidence type="ECO:0000313" key="1">
    <source>
        <dbReference type="EMBL" id="EMO45820.1"/>
    </source>
</evidence>
<comment type="caution">
    <text evidence="1">The sequence shown here is derived from an EMBL/GenBank/DDBJ whole genome shotgun (WGS) entry which is preliminary data.</text>
</comment>
<gene>
    <name evidence="1" type="ORF">LEP1GSC187_2821</name>
</gene>
<organism evidence="1 2">
    <name type="scientific">Leptospira santarosai str. ZUN179</name>
    <dbReference type="NCBI Taxonomy" id="1049985"/>
    <lineage>
        <taxon>Bacteria</taxon>
        <taxon>Pseudomonadati</taxon>
        <taxon>Spirochaetota</taxon>
        <taxon>Spirochaetia</taxon>
        <taxon>Leptospirales</taxon>
        <taxon>Leptospiraceae</taxon>
        <taxon>Leptospira</taxon>
    </lineage>
</organism>
<protein>
    <submittedName>
        <fullName evidence="1">Uncharacterized protein</fullName>
    </submittedName>
</protein>
<proteinExistence type="predicted"/>
<dbReference type="Proteomes" id="UP000012160">
    <property type="component" value="Unassembled WGS sequence"/>
</dbReference>
<sequence>MIQKAIIAACIKNSLNQTRLNLAKTNAARDGGVVNKLGLRVILCMTFLSFNLLTGAESPVSEKLERSSNVEYNKTLKYKTTFLRKPPEILITNHSSLETYDESGFRIRRSALEEKNNVFTNVEILYPSKFYGLEFIESENVITSVNNVYLNGVRIAAMNEAGALAYYLTDQVDSVSHVLDDEGNTLSQIQYQPYGETLSNVGI</sequence>
<dbReference type="AlphaFoldDB" id="M6UMK4"/>
<accession>M6UMK4</accession>
<reference evidence="1 2" key="1">
    <citation type="submission" date="2013-01" db="EMBL/GenBank/DDBJ databases">
        <authorList>
            <person name="Harkins D.M."/>
            <person name="Durkin A.S."/>
            <person name="Brinkac L.M."/>
            <person name="Haft D.H."/>
            <person name="Selengut J.D."/>
            <person name="Sanka R."/>
            <person name="DePew J."/>
            <person name="Purushe J."/>
            <person name="Matthias M.A."/>
            <person name="Vinetz J.M."/>
            <person name="Sutton G.G."/>
            <person name="Nierman W.C."/>
            <person name="Fouts D.E."/>
        </authorList>
    </citation>
    <scope>NUCLEOTIDE SEQUENCE [LARGE SCALE GENOMIC DNA]</scope>
    <source>
        <strain evidence="1 2">ZUN179</strain>
    </source>
</reference>
<name>M6UMK4_9LEPT</name>
<evidence type="ECO:0000313" key="2">
    <source>
        <dbReference type="Proteomes" id="UP000012160"/>
    </source>
</evidence>
<dbReference type="Gene3D" id="2.180.10.10">
    <property type="entry name" value="RHS repeat-associated core"/>
    <property type="match status" value="1"/>
</dbReference>
<dbReference type="EMBL" id="AHOQ02000028">
    <property type="protein sequence ID" value="EMO45820.1"/>
    <property type="molecule type" value="Genomic_DNA"/>
</dbReference>